<dbReference type="PANTHER" id="PTHR43649">
    <property type="entry name" value="ARABINOSE-BINDING PROTEIN-RELATED"/>
    <property type="match status" value="1"/>
</dbReference>
<keyword evidence="3" id="KW-0574">Periplasm</keyword>
<evidence type="ECO:0000256" key="2">
    <source>
        <dbReference type="ARBA" id="ARBA00008520"/>
    </source>
</evidence>
<proteinExistence type="inferred from homology"/>
<name>A0A975NZ44_9BRAD</name>
<dbReference type="GO" id="GO:0042597">
    <property type="term" value="C:periplasmic space"/>
    <property type="evidence" value="ECO:0007669"/>
    <property type="project" value="UniProtKB-SubCell"/>
</dbReference>
<accession>A0A975NZ44</accession>
<keyword evidence="4" id="KW-0732">Signal</keyword>
<evidence type="ECO:0000256" key="4">
    <source>
        <dbReference type="SAM" id="SignalP"/>
    </source>
</evidence>
<dbReference type="RefSeq" id="WP_215604101.1">
    <property type="nucleotide sequence ID" value="NZ_CP076136.1"/>
</dbReference>
<evidence type="ECO:0000313" key="5">
    <source>
        <dbReference type="EMBL" id="QWG23346.1"/>
    </source>
</evidence>
<dbReference type="InterPro" id="IPR006059">
    <property type="entry name" value="SBP"/>
</dbReference>
<dbReference type="InterPro" id="IPR050490">
    <property type="entry name" value="Bact_solute-bd_prot1"/>
</dbReference>
<feature type="chain" id="PRO_5037146283" evidence="4">
    <location>
        <begin position="21"/>
        <end position="417"/>
    </location>
</feature>
<evidence type="ECO:0000313" key="6">
    <source>
        <dbReference type="Proteomes" id="UP000676951"/>
    </source>
</evidence>
<evidence type="ECO:0000256" key="3">
    <source>
        <dbReference type="ARBA" id="ARBA00022764"/>
    </source>
</evidence>
<reference evidence="5 6" key="1">
    <citation type="submission" date="2021-06" db="EMBL/GenBank/DDBJ databases">
        <title>Bradyrhizobium sp. S2-11-4 Genome sequencing.</title>
        <authorList>
            <person name="Jin L."/>
        </authorList>
    </citation>
    <scope>NUCLEOTIDE SEQUENCE [LARGE SCALE GENOMIC DNA]</scope>
    <source>
        <strain evidence="5 6">S2-11-4</strain>
    </source>
</reference>
<gene>
    <name evidence="5" type="ORF">KMZ93_26040</name>
</gene>
<organism evidence="5 6">
    <name type="scientific">Bradyrhizobium sediminis</name>
    <dbReference type="NCBI Taxonomy" id="2840469"/>
    <lineage>
        <taxon>Bacteria</taxon>
        <taxon>Pseudomonadati</taxon>
        <taxon>Pseudomonadota</taxon>
        <taxon>Alphaproteobacteria</taxon>
        <taxon>Hyphomicrobiales</taxon>
        <taxon>Nitrobacteraceae</taxon>
        <taxon>Bradyrhizobium</taxon>
    </lineage>
</organism>
<evidence type="ECO:0000256" key="1">
    <source>
        <dbReference type="ARBA" id="ARBA00004418"/>
    </source>
</evidence>
<dbReference type="PANTHER" id="PTHR43649:SF12">
    <property type="entry name" value="DIACETYLCHITOBIOSE BINDING PROTEIN DASA"/>
    <property type="match status" value="1"/>
</dbReference>
<feature type="signal peptide" evidence="4">
    <location>
        <begin position="1"/>
        <end position="20"/>
    </location>
</feature>
<dbReference type="SUPFAM" id="SSF53850">
    <property type="entry name" value="Periplasmic binding protein-like II"/>
    <property type="match status" value="1"/>
</dbReference>
<dbReference type="CDD" id="cd14748">
    <property type="entry name" value="PBP2_UgpB"/>
    <property type="match status" value="1"/>
</dbReference>
<dbReference type="AlphaFoldDB" id="A0A975NZ44"/>
<comment type="subcellular location">
    <subcellularLocation>
        <location evidence="1">Periplasm</location>
    </subcellularLocation>
</comment>
<comment type="similarity">
    <text evidence="2">Belongs to the bacterial solute-binding protein 1 family.</text>
</comment>
<keyword evidence="6" id="KW-1185">Reference proteome</keyword>
<dbReference type="Pfam" id="PF13416">
    <property type="entry name" value="SBP_bac_8"/>
    <property type="match status" value="1"/>
</dbReference>
<protein>
    <submittedName>
        <fullName evidence="5">ABC transporter substrate-binding protein</fullName>
    </submittedName>
</protein>
<dbReference type="Proteomes" id="UP000676951">
    <property type="component" value="Chromosome"/>
</dbReference>
<dbReference type="Gene3D" id="3.40.190.10">
    <property type="entry name" value="Periplasmic binding protein-like II"/>
    <property type="match status" value="2"/>
</dbReference>
<sequence length="417" mass="45498">MFRFFLGALVATLIGGSASAATEINVLYGLPWLFKETHETIAREFMAENPGIKVNLLAPAKSYEEVVTAVLRGAVAGSVPDVAFCGTNLMGVVVDRALAQPLDQFINDEKDWAKQGYIPGMLATSQVDGKQYGMPFALSTPIAYYNIDIVKRAGGDPDNLPKTWDDVLALSEKINKLGGDTKSMFIHWQTTGNYLWQALLFTNGGKLLTEDKKKAAFNSPEGMRALTALHDFSARAKMPNYTREQGRQDFTAGMLGMQFSSSAELTLVTKQIGSKFELRTAPFPTPRLDTKIVSGGATAMLFTKDKDKQKAAWAYMKYLSGARAQTIMARLTGYIPSNQIAIDTPAMLGDYYAKAPNARTSLQQLPRATAWVGFPGDNSVKIIDVITDNLESVVALRAAPKDAMVRMEAEVNALLPK</sequence>
<dbReference type="EMBL" id="CP076136">
    <property type="protein sequence ID" value="QWG23346.1"/>
    <property type="molecule type" value="Genomic_DNA"/>
</dbReference>